<keyword evidence="2" id="KW-1185">Reference proteome</keyword>
<dbReference type="AlphaFoldDB" id="A0A915I1L0"/>
<protein>
    <submittedName>
        <fullName evidence="3">Uncharacterized protein</fullName>
    </submittedName>
</protein>
<evidence type="ECO:0000256" key="1">
    <source>
        <dbReference type="SAM" id="MobiDB-lite"/>
    </source>
</evidence>
<sequence length="67" mass="7716">MMMQWTSTMPEQCGPPEPPGSYVCGSGSYVGDCWWLQKSSTSSREEEGKEGKKKKRRKEKRRGEKEE</sequence>
<evidence type="ECO:0000313" key="3">
    <source>
        <dbReference type="WBParaSite" id="nRc.2.0.1.t07357-RA"/>
    </source>
</evidence>
<dbReference type="Proteomes" id="UP000887565">
    <property type="component" value="Unplaced"/>
</dbReference>
<feature type="compositionally biased region" description="Basic residues" evidence="1">
    <location>
        <begin position="51"/>
        <end position="60"/>
    </location>
</feature>
<accession>A0A915I1L0</accession>
<name>A0A915I1L0_ROMCU</name>
<dbReference type="WBParaSite" id="nRc.2.0.1.t07357-RA">
    <property type="protein sequence ID" value="nRc.2.0.1.t07357-RA"/>
    <property type="gene ID" value="nRc.2.0.1.g07357"/>
</dbReference>
<evidence type="ECO:0000313" key="2">
    <source>
        <dbReference type="Proteomes" id="UP000887565"/>
    </source>
</evidence>
<feature type="region of interest" description="Disordered" evidence="1">
    <location>
        <begin position="39"/>
        <end position="67"/>
    </location>
</feature>
<organism evidence="2 3">
    <name type="scientific">Romanomermis culicivorax</name>
    <name type="common">Nematode worm</name>
    <dbReference type="NCBI Taxonomy" id="13658"/>
    <lineage>
        <taxon>Eukaryota</taxon>
        <taxon>Metazoa</taxon>
        <taxon>Ecdysozoa</taxon>
        <taxon>Nematoda</taxon>
        <taxon>Enoplea</taxon>
        <taxon>Dorylaimia</taxon>
        <taxon>Mermithida</taxon>
        <taxon>Mermithoidea</taxon>
        <taxon>Mermithidae</taxon>
        <taxon>Romanomermis</taxon>
    </lineage>
</organism>
<proteinExistence type="predicted"/>
<reference evidence="3" key="1">
    <citation type="submission" date="2022-11" db="UniProtKB">
        <authorList>
            <consortium name="WormBaseParasite"/>
        </authorList>
    </citation>
    <scope>IDENTIFICATION</scope>
</reference>